<name>A0AB34JNY1_PRYPA</name>
<dbReference type="EMBL" id="JBGBPQ010000005">
    <property type="protein sequence ID" value="KAL1523608.1"/>
    <property type="molecule type" value="Genomic_DNA"/>
</dbReference>
<gene>
    <name evidence="1" type="ORF">AB1Y20_018544</name>
</gene>
<dbReference type="Pfam" id="PF20524">
    <property type="entry name" value="DUF6739"/>
    <property type="match status" value="2"/>
</dbReference>
<evidence type="ECO:0000313" key="2">
    <source>
        <dbReference type="Proteomes" id="UP001515480"/>
    </source>
</evidence>
<reference evidence="1 2" key="1">
    <citation type="journal article" date="2024" name="Science">
        <title>Giant polyketide synthase enzymes in the biosynthesis of giant marine polyether toxins.</title>
        <authorList>
            <person name="Fallon T.R."/>
            <person name="Shende V.V."/>
            <person name="Wierzbicki I.H."/>
            <person name="Pendleton A.L."/>
            <person name="Watervoot N.F."/>
            <person name="Auber R.P."/>
            <person name="Gonzalez D.J."/>
            <person name="Wisecaver J.H."/>
            <person name="Moore B.S."/>
        </authorList>
    </citation>
    <scope>NUCLEOTIDE SEQUENCE [LARGE SCALE GENOMIC DNA]</scope>
    <source>
        <strain evidence="1 2">12B1</strain>
    </source>
</reference>
<proteinExistence type="predicted"/>
<organism evidence="1 2">
    <name type="scientific">Prymnesium parvum</name>
    <name type="common">Toxic golden alga</name>
    <dbReference type="NCBI Taxonomy" id="97485"/>
    <lineage>
        <taxon>Eukaryota</taxon>
        <taxon>Haptista</taxon>
        <taxon>Haptophyta</taxon>
        <taxon>Prymnesiophyceae</taxon>
        <taxon>Prymnesiales</taxon>
        <taxon>Prymnesiaceae</taxon>
        <taxon>Prymnesium</taxon>
    </lineage>
</organism>
<dbReference type="InterPro" id="IPR046627">
    <property type="entry name" value="DUF6739"/>
</dbReference>
<dbReference type="AlphaFoldDB" id="A0AB34JNY1"/>
<dbReference type="Proteomes" id="UP001515480">
    <property type="component" value="Unassembled WGS sequence"/>
</dbReference>
<evidence type="ECO:0000313" key="1">
    <source>
        <dbReference type="EMBL" id="KAL1523608.1"/>
    </source>
</evidence>
<sequence>MASFRLAGRLGRSSLSSHLRAPARLPSTPPPLGVAVRHLPSTLLGKLLSDDPSQCRFDRLGGEASVEHKLPTTPWLPTEEFPALARRETSADEWEAARRLGRSLSASVAKPEGVFVLGMSVVAIYMIASAEACFVVADELWRTQPAVAVGFCARYALEQTLVSAVWGTQQAQLIAMAMGLEPESVLRRAVLAGGARDSAEASALLWLYFLWASRSLIATSMFLSQVLRIVSLAMRAADNFKESVRRGKEPMFPGTEQRVIRLCGLRSDVTEVSLVRYGAHIVPVFEQPDAVEALMRVHSKNFRVPTFWHVPKGGYSFARSWAAFTFTPEFFLATPTGRRMLYIESDLTNSESHLSPALQSTDLTMEDASQAFLLIRRSARLWRKANPHVKKFRTFRVVLGNPRQLSASRGRTLRERFDTFQEADVLVDSQAPVIGEVLRWCSQVFPAARAGTARGDGLPANTIAVETDSQERYDALQSALLPFGFAVMDAAEAEALEQRCFERRAKGAAPLKEIERLPRLVHCTTTAQTISSLQALVKPRLGRRGLVNPSRCCALLDRAESVEALEDAHDEGHNRHAELHAELSESLHEAATKEAHQPSRVHIICTAVLYDDLLRQVRVWARLGHSAQEIQSELDSRFARVAGILEDMAEKLQ</sequence>
<comment type="caution">
    <text evidence="1">The sequence shown here is derived from an EMBL/GenBank/DDBJ whole genome shotgun (WGS) entry which is preliminary data.</text>
</comment>
<accession>A0AB34JNY1</accession>
<keyword evidence="2" id="KW-1185">Reference proteome</keyword>
<protein>
    <submittedName>
        <fullName evidence="1">Uncharacterized protein</fullName>
    </submittedName>
</protein>